<feature type="compositionally biased region" description="Pro residues" evidence="1">
    <location>
        <begin position="67"/>
        <end position="76"/>
    </location>
</feature>
<name>A0A2A9CN27_9ACTN</name>
<keyword evidence="2" id="KW-0472">Membrane</keyword>
<keyword evidence="2" id="KW-0812">Transmembrane</keyword>
<dbReference type="AlphaFoldDB" id="A0A2A9CN27"/>
<protein>
    <submittedName>
        <fullName evidence="3">Uncharacterized protein</fullName>
    </submittedName>
</protein>
<gene>
    <name evidence="3" type="ORF">ATK74_0344</name>
</gene>
<keyword evidence="2" id="KW-1133">Transmembrane helix</keyword>
<evidence type="ECO:0000256" key="1">
    <source>
        <dbReference type="SAM" id="MobiDB-lite"/>
    </source>
</evidence>
<evidence type="ECO:0000256" key="2">
    <source>
        <dbReference type="SAM" id="Phobius"/>
    </source>
</evidence>
<proteinExistence type="predicted"/>
<sequence>MANVANDDSSTPRRALGPIPDDWADSPQSPDSPAGHHYEPPSPLTDTGLMRRLAAFRDDEPAKLTTPVPPPRPVLPDPEGALPPAHGRRFSANDIPYGEWAAPRRSAASPLSPIPDFNPVLPPPNRPTAPPSVTVPLSGVTGSPQSALGAPAAPVGPTSFDKFPKSIDTAPTPPRAAEPELSPRQARRAEAARLKAERAEAKRAADEQHKAEQAAAKQAAAEAKAARKESRGHKVSPEELAATAAARLAPPTSPSSPVRSTATGSEQPEQPQRKSRPVVIIVASVTIVVLLVISAIYLLSLRSAAPSGTNSPAQAPIDPLLTSTELGTLGGQSWGTQEAANAARPLCLPATADGLPAAQRTSARRIVSTTSATDSLLQIVDVYPDVTSASTAYALRLQQTGICADDVAVINGASTIDGMTDSANAVMLTVQDAKPIYHTLLLSRTGRTVSLIDLATSTQLPVTAVATVASNSVTRQCSSGDGTCPSGIQVKTSLPPAGNQPGWLVAADLPRITPGSGRWSSTDNPVNSLGSGCEGVDLTRLSGANADTQRTLLLADDPKAPSGFGVDQVTYTYADAKAATAAAKTINTNIASCAERTLTATVDSGPKVSGTGANSLKFSGSTFHVTQKTGQSTPLYRVGVVTVGKRLVYLLANPTKDFDFSDESWKAVVQRAAERVTQLP</sequence>
<organism evidence="3 4">
    <name type="scientific">Propionicimonas paludicola</name>
    <dbReference type="NCBI Taxonomy" id="185243"/>
    <lineage>
        <taxon>Bacteria</taxon>
        <taxon>Bacillati</taxon>
        <taxon>Actinomycetota</taxon>
        <taxon>Actinomycetes</taxon>
        <taxon>Propionibacteriales</taxon>
        <taxon>Nocardioidaceae</taxon>
        <taxon>Propionicimonas</taxon>
    </lineage>
</organism>
<feature type="transmembrane region" description="Helical" evidence="2">
    <location>
        <begin position="278"/>
        <end position="299"/>
    </location>
</feature>
<feature type="compositionally biased region" description="Low complexity" evidence="1">
    <location>
        <begin position="238"/>
        <end position="263"/>
    </location>
</feature>
<reference evidence="3 4" key="1">
    <citation type="submission" date="2017-10" db="EMBL/GenBank/DDBJ databases">
        <title>Sequencing the genomes of 1000 actinobacteria strains.</title>
        <authorList>
            <person name="Klenk H.-P."/>
        </authorList>
    </citation>
    <scope>NUCLEOTIDE SEQUENCE [LARGE SCALE GENOMIC DNA]</scope>
    <source>
        <strain evidence="3 4">DSM 15597</strain>
    </source>
</reference>
<dbReference type="EMBL" id="PDJC01000001">
    <property type="protein sequence ID" value="PFG15824.1"/>
    <property type="molecule type" value="Genomic_DNA"/>
</dbReference>
<feature type="compositionally biased region" description="Low complexity" evidence="1">
    <location>
        <begin position="101"/>
        <end position="110"/>
    </location>
</feature>
<feature type="compositionally biased region" description="Pro residues" evidence="1">
    <location>
        <begin position="120"/>
        <end position="130"/>
    </location>
</feature>
<feature type="compositionally biased region" description="Basic and acidic residues" evidence="1">
    <location>
        <begin position="187"/>
        <end position="212"/>
    </location>
</feature>
<keyword evidence="4" id="KW-1185">Reference proteome</keyword>
<dbReference type="Proteomes" id="UP000226079">
    <property type="component" value="Unassembled WGS sequence"/>
</dbReference>
<evidence type="ECO:0000313" key="3">
    <source>
        <dbReference type="EMBL" id="PFG15824.1"/>
    </source>
</evidence>
<accession>A0A2A9CN27</accession>
<feature type="compositionally biased region" description="Low complexity" evidence="1">
    <location>
        <begin position="213"/>
        <end position="223"/>
    </location>
</feature>
<feature type="region of interest" description="Disordered" evidence="1">
    <location>
        <begin position="1"/>
        <end position="275"/>
    </location>
</feature>
<comment type="caution">
    <text evidence="3">The sequence shown here is derived from an EMBL/GenBank/DDBJ whole genome shotgun (WGS) entry which is preliminary data.</text>
</comment>
<evidence type="ECO:0000313" key="4">
    <source>
        <dbReference type="Proteomes" id="UP000226079"/>
    </source>
</evidence>